<protein>
    <submittedName>
        <fullName evidence="2">Uncharacterized protein</fullName>
    </submittedName>
</protein>
<comment type="caution">
    <text evidence="2">The sequence shown here is derived from an EMBL/GenBank/DDBJ whole genome shotgun (WGS) entry which is preliminary data.</text>
</comment>
<organism evidence="2 3">
    <name type="scientific">Protopolystoma xenopodis</name>
    <dbReference type="NCBI Taxonomy" id="117903"/>
    <lineage>
        <taxon>Eukaryota</taxon>
        <taxon>Metazoa</taxon>
        <taxon>Spiralia</taxon>
        <taxon>Lophotrochozoa</taxon>
        <taxon>Platyhelminthes</taxon>
        <taxon>Monogenea</taxon>
        <taxon>Polyopisthocotylea</taxon>
        <taxon>Polystomatidea</taxon>
        <taxon>Polystomatidae</taxon>
        <taxon>Protopolystoma</taxon>
    </lineage>
</organism>
<name>A0A3S5BR30_9PLAT</name>
<dbReference type="PANTHER" id="PTHR28661:SF1">
    <property type="entry name" value="MICROTUBULE NUCLEATION FACTOR SSNA1"/>
    <property type="match status" value="1"/>
</dbReference>
<dbReference type="Proteomes" id="UP000784294">
    <property type="component" value="Unassembled WGS sequence"/>
</dbReference>
<sequence>MAYPECTMSHQGASLQNYNNELVKCKLYFFYFVGFEDLCKRREELQKQIQADETERSKLQREINLLQEKLSCINDSLQKKLATRNEYDRTMAESEAAYMQILESSQALLTVLKREGQNIMQRAAAKNMMLPGDYRKM</sequence>
<evidence type="ECO:0000256" key="1">
    <source>
        <dbReference type="SAM" id="Coils"/>
    </source>
</evidence>
<dbReference type="EMBL" id="CAAALY010021067">
    <property type="protein sequence ID" value="VEL14410.1"/>
    <property type="molecule type" value="Genomic_DNA"/>
</dbReference>
<reference evidence="2" key="1">
    <citation type="submission" date="2018-11" db="EMBL/GenBank/DDBJ databases">
        <authorList>
            <consortium name="Pathogen Informatics"/>
        </authorList>
    </citation>
    <scope>NUCLEOTIDE SEQUENCE</scope>
</reference>
<dbReference type="PANTHER" id="PTHR28661">
    <property type="entry name" value="SJOEGREN SYNDROME NUCLEAR AUTOANTIGEN 1"/>
    <property type="match status" value="1"/>
</dbReference>
<evidence type="ECO:0000313" key="3">
    <source>
        <dbReference type="Proteomes" id="UP000784294"/>
    </source>
</evidence>
<dbReference type="OrthoDB" id="295355at2759"/>
<keyword evidence="3" id="KW-1185">Reference proteome</keyword>
<evidence type="ECO:0000313" key="2">
    <source>
        <dbReference type="EMBL" id="VEL14410.1"/>
    </source>
</evidence>
<keyword evidence="1" id="KW-0175">Coiled coil</keyword>
<proteinExistence type="predicted"/>
<accession>A0A3S5BR30</accession>
<feature type="coiled-coil region" evidence="1">
    <location>
        <begin position="35"/>
        <end position="76"/>
    </location>
</feature>
<dbReference type="AlphaFoldDB" id="A0A3S5BR30"/>
<dbReference type="GO" id="GO:0036064">
    <property type="term" value="C:ciliary basal body"/>
    <property type="evidence" value="ECO:0007669"/>
    <property type="project" value="TreeGrafter"/>
</dbReference>
<dbReference type="InterPro" id="IPR033362">
    <property type="entry name" value="SSNA1_fam"/>
</dbReference>
<gene>
    <name evidence="2" type="ORF">PXEA_LOCUS7850</name>
</gene>